<dbReference type="RefSeq" id="XP_018029490.1">
    <property type="nucleotide sequence ID" value="XM_018186139.1"/>
</dbReference>
<accession>A0A177BUY9</accession>
<dbReference type="AlphaFoldDB" id="A0A177BUY9"/>
<evidence type="ECO:0000313" key="2">
    <source>
        <dbReference type="Proteomes" id="UP000077069"/>
    </source>
</evidence>
<organism evidence="1 2">
    <name type="scientific">Paraphaeosphaeria sporulosa</name>
    <dbReference type="NCBI Taxonomy" id="1460663"/>
    <lineage>
        <taxon>Eukaryota</taxon>
        <taxon>Fungi</taxon>
        <taxon>Dikarya</taxon>
        <taxon>Ascomycota</taxon>
        <taxon>Pezizomycotina</taxon>
        <taxon>Dothideomycetes</taxon>
        <taxon>Pleosporomycetidae</taxon>
        <taxon>Pleosporales</taxon>
        <taxon>Massarineae</taxon>
        <taxon>Didymosphaeriaceae</taxon>
        <taxon>Paraphaeosphaeria</taxon>
    </lineage>
</organism>
<dbReference type="GeneID" id="28769625"/>
<reference evidence="1 2" key="1">
    <citation type="submission" date="2016-05" db="EMBL/GenBank/DDBJ databases">
        <title>Comparative analysis of secretome profiles of manganese(II)-oxidizing ascomycete fungi.</title>
        <authorList>
            <consortium name="DOE Joint Genome Institute"/>
            <person name="Zeiner C.A."/>
            <person name="Purvine S.O."/>
            <person name="Zink E.M."/>
            <person name="Wu S."/>
            <person name="Pasa-Tolic L."/>
            <person name="Chaput D.L."/>
            <person name="Haridas S."/>
            <person name="Grigoriev I.V."/>
            <person name="Santelli C.M."/>
            <person name="Hansel C.M."/>
        </authorList>
    </citation>
    <scope>NUCLEOTIDE SEQUENCE [LARGE SCALE GENOMIC DNA]</scope>
    <source>
        <strain evidence="1 2">AP3s5-JAC2a</strain>
    </source>
</reference>
<proteinExistence type="predicted"/>
<keyword evidence="2" id="KW-1185">Reference proteome</keyword>
<dbReference type="InParanoid" id="A0A177BUY9"/>
<evidence type="ECO:0000313" key="1">
    <source>
        <dbReference type="EMBL" id="OAF99124.1"/>
    </source>
</evidence>
<name>A0A177BUY9_9PLEO</name>
<dbReference type="Proteomes" id="UP000077069">
    <property type="component" value="Unassembled WGS sequence"/>
</dbReference>
<protein>
    <submittedName>
        <fullName evidence="1">Uncharacterized protein</fullName>
    </submittedName>
</protein>
<sequence>MSHECTATPSLLLGIQIHRRVPSLEARDLFRSIEVRPSFDGIPQFLLVIDRQIFFSQTLPVHRLSVYRHDVLLAILCSWVELVSHISAVSGSVLEHLCSGLGLRNGKRRCGVELRVEGLDDLVEHGWTFVAIVEALGGVEEILDGVIVGVVEREDFEGGHCVGCVKSCVALVG</sequence>
<gene>
    <name evidence="1" type="ORF">CC84DRAFT_417324</name>
</gene>
<dbReference type="EMBL" id="KV441563">
    <property type="protein sequence ID" value="OAF99124.1"/>
    <property type="molecule type" value="Genomic_DNA"/>
</dbReference>